<accession>A0A6L5WIX3</accession>
<reference evidence="2 3" key="2">
    <citation type="submission" date="2020-03" db="EMBL/GenBank/DDBJ databases">
        <title>Campylobacter portucalensis sp. nov., a new species of Campylobacter isolated from the reproductive tract of bulls.</title>
        <authorList>
            <person name="Silva M.F."/>
            <person name="Pereira G."/>
            <person name="Carneiro C."/>
            <person name="Hemphill A."/>
            <person name="Mateus L."/>
            <person name="Lopes-Da-Costa L."/>
            <person name="Silva E."/>
        </authorList>
    </citation>
    <scope>NUCLEOTIDE SEQUENCE [LARGE SCALE GENOMIC DNA]</scope>
    <source>
        <strain evidence="2 3">FMV-PI01</strain>
    </source>
</reference>
<dbReference type="Gene3D" id="1.10.530.10">
    <property type="match status" value="1"/>
</dbReference>
<name>A0A6L5WIX3_9BACT</name>
<keyword evidence="3" id="KW-1185">Reference proteome</keyword>
<comment type="caution">
    <text evidence="2">The sequence shown here is derived from an EMBL/GenBank/DDBJ whole genome shotgun (WGS) entry which is preliminary data.</text>
</comment>
<organism evidence="2 3">
    <name type="scientific">Campylobacter portucalensis</name>
    <dbReference type="NCBI Taxonomy" id="2608384"/>
    <lineage>
        <taxon>Bacteria</taxon>
        <taxon>Pseudomonadati</taxon>
        <taxon>Campylobacterota</taxon>
        <taxon>Epsilonproteobacteria</taxon>
        <taxon>Campylobacterales</taxon>
        <taxon>Campylobacteraceae</taxon>
        <taxon>Campylobacter</taxon>
    </lineage>
</organism>
<evidence type="ECO:0000313" key="3">
    <source>
        <dbReference type="Proteomes" id="UP000476338"/>
    </source>
</evidence>
<dbReference type="Proteomes" id="UP000476338">
    <property type="component" value="Unassembled WGS sequence"/>
</dbReference>
<dbReference type="RefSeq" id="WP_154571181.1">
    <property type="nucleotide sequence ID" value="NZ_VWSJ01000028.1"/>
</dbReference>
<protein>
    <submittedName>
        <fullName evidence="2">Lytic transglycosylase domain-containing protein</fullName>
    </submittedName>
</protein>
<proteinExistence type="predicted"/>
<reference evidence="2 3" key="1">
    <citation type="submission" date="2019-09" db="EMBL/GenBank/DDBJ databases">
        <authorList>
            <person name="Silva M."/>
            <person name="Pereira G."/>
            <person name="Lopes-Da-Costa L."/>
            <person name="Silva E."/>
        </authorList>
    </citation>
    <scope>NUCLEOTIDE SEQUENCE [LARGE SCALE GENOMIC DNA]</scope>
    <source>
        <strain evidence="2 3">FMV-PI01</strain>
    </source>
</reference>
<dbReference type="InterPro" id="IPR008258">
    <property type="entry name" value="Transglycosylase_SLT_dom_1"/>
</dbReference>
<dbReference type="SUPFAM" id="SSF53955">
    <property type="entry name" value="Lysozyme-like"/>
    <property type="match status" value="1"/>
</dbReference>
<evidence type="ECO:0000259" key="1">
    <source>
        <dbReference type="Pfam" id="PF01464"/>
    </source>
</evidence>
<dbReference type="Pfam" id="PF01464">
    <property type="entry name" value="SLT"/>
    <property type="match status" value="1"/>
</dbReference>
<sequence>MRILIIFLLCIKSSFCFTYEEILHTIKNVAATNGISPKILYTIIKIESDFEPFAISFLTNKENAIYYKNLENQNIIIKIGPYSLNRNKWVVYIEPKNEYLAKEIAKILIKSGFSVDVGLGQINSQNFNENEIDLIFDPTYNLTKSAKILRKCFNAKNKDMQKTIECYNYGMRNRNSQPYYIRFYQHYIKEFK</sequence>
<dbReference type="AlphaFoldDB" id="A0A6L5WIX3"/>
<dbReference type="InterPro" id="IPR023346">
    <property type="entry name" value="Lysozyme-like_dom_sf"/>
</dbReference>
<evidence type="ECO:0000313" key="2">
    <source>
        <dbReference type="EMBL" id="MSN96926.1"/>
    </source>
</evidence>
<feature type="domain" description="Transglycosylase SLT" evidence="1">
    <location>
        <begin position="26"/>
        <end position="175"/>
    </location>
</feature>
<dbReference type="EMBL" id="VWSJ01000028">
    <property type="protein sequence ID" value="MSN96926.1"/>
    <property type="molecule type" value="Genomic_DNA"/>
</dbReference>
<gene>
    <name evidence="2" type="ORF">F1B92_07090</name>
</gene>